<dbReference type="SUPFAM" id="SSF100920">
    <property type="entry name" value="Heat shock protein 70kD (HSP70), peptide-binding domain"/>
    <property type="match status" value="1"/>
</dbReference>
<dbReference type="Gene3D" id="3.90.640.10">
    <property type="entry name" value="Actin, Chain A, domain 4"/>
    <property type="match status" value="1"/>
</dbReference>
<dbReference type="PROSITE" id="PS01036">
    <property type="entry name" value="HSP70_3"/>
    <property type="match status" value="1"/>
</dbReference>
<name>A0A2A2L8R7_9BILA</name>
<dbReference type="Gene3D" id="3.30.420.40">
    <property type="match status" value="3"/>
</dbReference>
<proteinExistence type="inferred from homology"/>
<dbReference type="InterPro" id="IPR013126">
    <property type="entry name" value="Hsp_70_fam"/>
</dbReference>
<evidence type="ECO:0000256" key="2">
    <source>
        <dbReference type="ARBA" id="ARBA00022741"/>
    </source>
</evidence>
<dbReference type="GO" id="GO:0005524">
    <property type="term" value="F:ATP binding"/>
    <property type="evidence" value="ECO:0007669"/>
    <property type="project" value="UniProtKB-KW"/>
</dbReference>
<comment type="caution">
    <text evidence="4">The sequence shown here is derived from an EMBL/GenBank/DDBJ whole genome shotgun (WGS) entry which is preliminary data.</text>
</comment>
<dbReference type="PROSITE" id="PS00297">
    <property type="entry name" value="HSP70_1"/>
    <property type="match status" value="1"/>
</dbReference>
<dbReference type="EMBL" id="LIAE01007040">
    <property type="protein sequence ID" value="PAV82570.1"/>
    <property type="molecule type" value="Genomic_DNA"/>
</dbReference>
<dbReference type="InterPro" id="IPR018181">
    <property type="entry name" value="Heat_shock_70_CS"/>
</dbReference>
<protein>
    <submittedName>
        <fullName evidence="4">Uncharacterized protein</fullName>
    </submittedName>
</protein>
<evidence type="ECO:0000313" key="4">
    <source>
        <dbReference type="EMBL" id="PAV82570.1"/>
    </source>
</evidence>
<dbReference type="Pfam" id="PF00012">
    <property type="entry name" value="HSP70"/>
    <property type="match status" value="2"/>
</dbReference>
<dbReference type="FunFam" id="3.90.640.10:FF:000003">
    <property type="entry name" value="Molecular chaperone DnaK"/>
    <property type="match status" value="1"/>
</dbReference>
<dbReference type="Proteomes" id="UP000218231">
    <property type="component" value="Unassembled WGS sequence"/>
</dbReference>
<evidence type="ECO:0000256" key="1">
    <source>
        <dbReference type="ARBA" id="ARBA00007381"/>
    </source>
</evidence>
<dbReference type="InterPro" id="IPR043129">
    <property type="entry name" value="ATPase_NBD"/>
</dbReference>
<keyword evidence="3" id="KW-0067">ATP-binding</keyword>
<dbReference type="GO" id="GO:0140662">
    <property type="term" value="F:ATP-dependent protein folding chaperone"/>
    <property type="evidence" value="ECO:0007669"/>
    <property type="project" value="InterPro"/>
</dbReference>
<dbReference type="OrthoDB" id="2401965at2759"/>
<dbReference type="SUPFAM" id="SSF53067">
    <property type="entry name" value="Actin-like ATPase domain"/>
    <property type="match status" value="2"/>
</dbReference>
<sequence>MSIGIDLGTTFSCVAIINPNNEPETIVNFNGNRTTPSVIAYEDAGELVGEAAVDAHRSIPLEHVIYGTFDVSILKCKGGGHFEILSSFGHMHLGGQDIDNILVEYALVEYNRGRARKFPEENLRKMKRLTESCTKAKIALSSHDRPAMIYMDMANEDDEFSVTITRSKFNELIGGMIRGTLSIVDQALSRANLTERNIDHVILAGGSTRIPLVKETLSGKFSNEKIYCRINPDEAIAMGAAIYSTTMATMTSETSGHHSSNPISLNIEEKTPLSLGIPLRGDIFSVIIPRGTVYPCKRTNTYSIALDNQVVARSVIYEGERLRGSLNRKIGAVELELQNKHSKRGYQVSTTFEIDDNGILHVTETEVETGHSATLELAYDGSSQREADIQNIIAEAEAHRKEDEEFVQTMEGMKMMEQTLYLLKTLSDLNSTVENMP</sequence>
<accession>A0A2A2L8R7</accession>
<evidence type="ECO:0000256" key="3">
    <source>
        <dbReference type="ARBA" id="ARBA00022840"/>
    </source>
</evidence>
<dbReference type="PANTHER" id="PTHR19375">
    <property type="entry name" value="HEAT SHOCK PROTEIN 70KDA"/>
    <property type="match status" value="1"/>
</dbReference>
<evidence type="ECO:0000313" key="5">
    <source>
        <dbReference type="Proteomes" id="UP000218231"/>
    </source>
</evidence>
<dbReference type="Gene3D" id="2.60.34.10">
    <property type="entry name" value="Substrate Binding Domain Of DNAk, Chain A, domain 1"/>
    <property type="match status" value="1"/>
</dbReference>
<dbReference type="AlphaFoldDB" id="A0A2A2L8R7"/>
<comment type="similarity">
    <text evidence="1">Belongs to the heat shock protein 70 family.</text>
</comment>
<reference evidence="4 5" key="1">
    <citation type="journal article" date="2017" name="Curr. Biol.">
        <title>Genome architecture and evolution of a unichromosomal asexual nematode.</title>
        <authorList>
            <person name="Fradin H."/>
            <person name="Zegar C."/>
            <person name="Gutwein M."/>
            <person name="Lucas J."/>
            <person name="Kovtun M."/>
            <person name="Corcoran D."/>
            <person name="Baugh L.R."/>
            <person name="Kiontke K."/>
            <person name="Gunsalus K."/>
            <person name="Fitch D.H."/>
            <person name="Piano F."/>
        </authorList>
    </citation>
    <scope>NUCLEOTIDE SEQUENCE [LARGE SCALE GENOMIC DNA]</scope>
    <source>
        <strain evidence="4">PF1309</strain>
    </source>
</reference>
<keyword evidence="5" id="KW-1185">Reference proteome</keyword>
<dbReference type="PRINTS" id="PR00301">
    <property type="entry name" value="HEATSHOCK70"/>
</dbReference>
<organism evidence="4 5">
    <name type="scientific">Diploscapter pachys</name>
    <dbReference type="NCBI Taxonomy" id="2018661"/>
    <lineage>
        <taxon>Eukaryota</taxon>
        <taxon>Metazoa</taxon>
        <taxon>Ecdysozoa</taxon>
        <taxon>Nematoda</taxon>
        <taxon>Chromadorea</taxon>
        <taxon>Rhabditida</taxon>
        <taxon>Rhabditina</taxon>
        <taxon>Rhabditomorpha</taxon>
        <taxon>Rhabditoidea</taxon>
        <taxon>Rhabditidae</taxon>
        <taxon>Diploscapter</taxon>
    </lineage>
</organism>
<keyword evidence="2" id="KW-0547">Nucleotide-binding</keyword>
<dbReference type="STRING" id="2018661.A0A2A2L8R7"/>
<gene>
    <name evidence="4" type="ORF">WR25_26690</name>
</gene>
<dbReference type="InterPro" id="IPR029047">
    <property type="entry name" value="HSP70_peptide-bd_sf"/>
</dbReference>
<dbReference type="GO" id="GO:0006950">
    <property type="term" value="P:response to stress"/>
    <property type="evidence" value="ECO:0007669"/>
    <property type="project" value="UniProtKB-ARBA"/>
</dbReference>